<comment type="subcellular location">
    <subcellularLocation>
        <location evidence="2">Endosome membrane</location>
        <topology evidence="2">Multi-pass membrane protein</topology>
    </subcellularLocation>
</comment>
<keyword evidence="4 9" id="KW-0812">Transmembrane</keyword>
<feature type="transmembrane region" description="Helical" evidence="9">
    <location>
        <begin position="333"/>
        <end position="355"/>
    </location>
</feature>
<proteinExistence type="inferred from homology"/>
<dbReference type="InterPro" id="IPR006639">
    <property type="entry name" value="Preselin/SPP"/>
</dbReference>
<keyword evidence="6" id="KW-0378">Hydrolase</keyword>
<evidence type="ECO:0000259" key="10">
    <source>
        <dbReference type="Pfam" id="PF02225"/>
    </source>
</evidence>
<feature type="transmembrane region" description="Helical" evidence="9">
    <location>
        <begin position="367"/>
        <end position="386"/>
    </location>
</feature>
<gene>
    <name evidence="11" type="ORF">WJX81_006352</name>
</gene>
<accession>A0AAW1QCM8</accession>
<dbReference type="Proteomes" id="UP001445335">
    <property type="component" value="Unassembled WGS sequence"/>
</dbReference>
<evidence type="ECO:0000256" key="5">
    <source>
        <dbReference type="ARBA" id="ARBA00022753"/>
    </source>
</evidence>
<dbReference type="GO" id="GO:0033619">
    <property type="term" value="P:membrane protein proteolysis"/>
    <property type="evidence" value="ECO:0007669"/>
    <property type="project" value="TreeGrafter"/>
</dbReference>
<comment type="function">
    <text evidence="1">Intramembrane-cleaving aspartic protease (I-CLiP) that cleaves type II membrane signal peptides in the hydrophobic plane of the membrane.</text>
</comment>
<dbReference type="Pfam" id="PF04258">
    <property type="entry name" value="Peptidase_A22B"/>
    <property type="match status" value="2"/>
</dbReference>
<evidence type="ECO:0000313" key="11">
    <source>
        <dbReference type="EMBL" id="KAK9818847.1"/>
    </source>
</evidence>
<dbReference type="EMBL" id="JALJOU010000143">
    <property type="protein sequence ID" value="KAK9818847.1"/>
    <property type="molecule type" value="Genomic_DNA"/>
</dbReference>
<feature type="transmembrane region" description="Helical" evidence="9">
    <location>
        <begin position="248"/>
        <end position="266"/>
    </location>
</feature>
<dbReference type="GO" id="GO:0030660">
    <property type="term" value="C:Golgi-associated vesicle membrane"/>
    <property type="evidence" value="ECO:0007669"/>
    <property type="project" value="TreeGrafter"/>
</dbReference>
<dbReference type="AlphaFoldDB" id="A0AAW1QCM8"/>
<dbReference type="Gene3D" id="3.50.30.30">
    <property type="match status" value="1"/>
</dbReference>
<feature type="transmembrane region" description="Helical" evidence="9">
    <location>
        <begin position="123"/>
        <end position="143"/>
    </location>
</feature>
<feature type="transmembrane region" description="Helical" evidence="9">
    <location>
        <begin position="398"/>
        <end position="416"/>
    </location>
</feature>
<feature type="transmembrane region" description="Helical" evidence="9">
    <location>
        <begin position="176"/>
        <end position="198"/>
    </location>
</feature>
<evidence type="ECO:0000256" key="4">
    <source>
        <dbReference type="ARBA" id="ARBA00022692"/>
    </source>
</evidence>
<keyword evidence="12" id="KW-1185">Reference proteome</keyword>
<dbReference type="InterPro" id="IPR046450">
    <property type="entry name" value="PA_dom_sf"/>
</dbReference>
<keyword evidence="8 9" id="KW-0472">Membrane</keyword>
<dbReference type="Pfam" id="PF02225">
    <property type="entry name" value="PA"/>
    <property type="match status" value="1"/>
</dbReference>
<dbReference type="InterPro" id="IPR003137">
    <property type="entry name" value="PA_domain"/>
</dbReference>
<dbReference type="SUPFAM" id="SSF52025">
    <property type="entry name" value="PA domain"/>
    <property type="match status" value="1"/>
</dbReference>
<dbReference type="GO" id="GO:0098554">
    <property type="term" value="C:cytoplasmic side of endoplasmic reticulum membrane"/>
    <property type="evidence" value="ECO:0007669"/>
    <property type="project" value="TreeGrafter"/>
</dbReference>
<comment type="similarity">
    <text evidence="3">Belongs to the peptidase A22B family.</text>
</comment>
<evidence type="ECO:0000256" key="2">
    <source>
        <dbReference type="ARBA" id="ARBA00004337"/>
    </source>
</evidence>
<evidence type="ECO:0000256" key="6">
    <source>
        <dbReference type="ARBA" id="ARBA00022801"/>
    </source>
</evidence>
<dbReference type="GO" id="GO:0042500">
    <property type="term" value="F:aspartic endopeptidase activity, intramembrane cleaving"/>
    <property type="evidence" value="ECO:0007669"/>
    <property type="project" value="InterPro"/>
</dbReference>
<keyword evidence="7 9" id="KW-1133">Transmembrane helix</keyword>
<feature type="transmembrane region" description="Helical" evidence="9">
    <location>
        <begin position="278"/>
        <end position="299"/>
    </location>
</feature>
<dbReference type="GO" id="GO:0010008">
    <property type="term" value="C:endosome membrane"/>
    <property type="evidence" value="ECO:0007669"/>
    <property type="project" value="UniProtKB-SubCell"/>
</dbReference>
<evidence type="ECO:0000256" key="8">
    <source>
        <dbReference type="ARBA" id="ARBA00023136"/>
    </source>
</evidence>
<evidence type="ECO:0000313" key="12">
    <source>
        <dbReference type="Proteomes" id="UP001445335"/>
    </source>
</evidence>
<feature type="transmembrane region" description="Helical" evidence="9">
    <location>
        <begin position="205"/>
        <end position="228"/>
    </location>
</feature>
<keyword evidence="5" id="KW-0967">Endosome</keyword>
<dbReference type="PANTHER" id="PTHR12174">
    <property type="entry name" value="SIGNAL PEPTIDE PEPTIDASE"/>
    <property type="match status" value="1"/>
</dbReference>
<evidence type="ECO:0000256" key="1">
    <source>
        <dbReference type="ARBA" id="ARBA00003012"/>
    </source>
</evidence>
<dbReference type="GO" id="GO:0098553">
    <property type="term" value="C:lumenal side of endoplasmic reticulum membrane"/>
    <property type="evidence" value="ECO:0007669"/>
    <property type="project" value="TreeGrafter"/>
</dbReference>
<protein>
    <recommendedName>
        <fullName evidence="10">PA domain-containing protein</fullName>
    </recommendedName>
</protein>
<feature type="domain" description="PA" evidence="10">
    <location>
        <begin position="19"/>
        <end position="100"/>
    </location>
</feature>
<sequence>MPASASGRTCSYTEQMPLLVAEPLDACRPLEAHNYAGSAVLVSRGACSFADKAAALQAANASLAIVYNDAPGCMVMATNGSGPANSSLVAVSVSSATGALLLTEAARGASVSAWAPQYSRLDAGALVLWAIAVATVVGAALWAGHDYSREALSAGAGADTEGEEKAAVGSVEVQEISVVGAVVFVVFASTMLLLLFFFLNHVFAVVLAVLFSLASMQALVALFAAALARGVPTLQGLALQLPLATGSGWAWPLQDLMGVALMLLILRQFRLPSIKVASVLLPLCFLYDIFWVFLQPLLIGGPSVMVQVATGGASHEMLPVLLLVPRLQGPPSAYSMLGYGDVVLPGLLLVYLRIFDVQHRRRGLRGYLPPAAVGYATGLLLTYGALYLSLGGDQGQPALLYLVPCTLGLSLVLARLRGDLGAMWAGSAPDPKAADPLDLAASPGAPERGTLLA</sequence>
<dbReference type="PANTHER" id="PTHR12174:SF75">
    <property type="entry name" value="SIGNAL PEPTIDE PEPTIDASE-LIKE 2"/>
    <property type="match status" value="1"/>
</dbReference>
<dbReference type="SMART" id="SM00730">
    <property type="entry name" value="PSN"/>
    <property type="match status" value="1"/>
</dbReference>
<evidence type="ECO:0000256" key="9">
    <source>
        <dbReference type="SAM" id="Phobius"/>
    </source>
</evidence>
<organism evidence="11 12">
    <name type="scientific">Elliptochloris bilobata</name>
    <dbReference type="NCBI Taxonomy" id="381761"/>
    <lineage>
        <taxon>Eukaryota</taxon>
        <taxon>Viridiplantae</taxon>
        <taxon>Chlorophyta</taxon>
        <taxon>core chlorophytes</taxon>
        <taxon>Trebouxiophyceae</taxon>
        <taxon>Trebouxiophyceae incertae sedis</taxon>
        <taxon>Elliptochloris clade</taxon>
        <taxon>Elliptochloris</taxon>
    </lineage>
</organism>
<evidence type="ECO:0000256" key="3">
    <source>
        <dbReference type="ARBA" id="ARBA00006859"/>
    </source>
</evidence>
<comment type="caution">
    <text evidence="11">The sequence shown here is derived from an EMBL/GenBank/DDBJ whole genome shotgun (WGS) entry which is preliminary data.</text>
</comment>
<reference evidence="11 12" key="1">
    <citation type="journal article" date="2024" name="Nat. Commun.">
        <title>Phylogenomics reveals the evolutionary origins of lichenization in chlorophyte algae.</title>
        <authorList>
            <person name="Puginier C."/>
            <person name="Libourel C."/>
            <person name="Otte J."/>
            <person name="Skaloud P."/>
            <person name="Haon M."/>
            <person name="Grisel S."/>
            <person name="Petersen M."/>
            <person name="Berrin J.G."/>
            <person name="Delaux P.M."/>
            <person name="Dal Grande F."/>
            <person name="Keller J."/>
        </authorList>
    </citation>
    <scope>NUCLEOTIDE SEQUENCE [LARGE SCALE GENOMIC DNA]</scope>
    <source>
        <strain evidence="11 12">SAG 245.80</strain>
    </source>
</reference>
<dbReference type="GO" id="GO:0005765">
    <property type="term" value="C:lysosomal membrane"/>
    <property type="evidence" value="ECO:0007669"/>
    <property type="project" value="TreeGrafter"/>
</dbReference>
<evidence type="ECO:0000256" key="7">
    <source>
        <dbReference type="ARBA" id="ARBA00022989"/>
    </source>
</evidence>
<name>A0AAW1QCM8_9CHLO</name>
<dbReference type="InterPro" id="IPR007369">
    <property type="entry name" value="Peptidase_A22B_SPP"/>
</dbReference>